<evidence type="ECO:0000313" key="2">
    <source>
        <dbReference type="EMBL" id="KAH7149093.1"/>
    </source>
</evidence>
<evidence type="ECO:0000313" key="3">
    <source>
        <dbReference type="Proteomes" id="UP000717696"/>
    </source>
</evidence>
<accession>A0A9P9EZQ2</accession>
<dbReference type="PROSITE" id="PS50297">
    <property type="entry name" value="ANK_REP_REGION"/>
    <property type="match status" value="1"/>
</dbReference>
<dbReference type="InterPro" id="IPR051616">
    <property type="entry name" value="Cul2-RING_E3_ligase_SR"/>
</dbReference>
<feature type="repeat" description="ANK" evidence="1">
    <location>
        <begin position="250"/>
        <end position="283"/>
    </location>
</feature>
<protein>
    <recommendedName>
        <fullName evidence="4">Ankyrin</fullName>
    </recommendedName>
</protein>
<dbReference type="SMART" id="SM00248">
    <property type="entry name" value="ANK"/>
    <property type="match status" value="4"/>
</dbReference>
<dbReference type="InterPro" id="IPR036770">
    <property type="entry name" value="Ankyrin_rpt-contain_sf"/>
</dbReference>
<dbReference type="EMBL" id="JAGMUU010000007">
    <property type="protein sequence ID" value="KAH7149093.1"/>
    <property type="molecule type" value="Genomic_DNA"/>
</dbReference>
<organism evidence="2 3">
    <name type="scientific">Dactylonectria estremocensis</name>
    <dbReference type="NCBI Taxonomy" id="1079267"/>
    <lineage>
        <taxon>Eukaryota</taxon>
        <taxon>Fungi</taxon>
        <taxon>Dikarya</taxon>
        <taxon>Ascomycota</taxon>
        <taxon>Pezizomycotina</taxon>
        <taxon>Sordariomycetes</taxon>
        <taxon>Hypocreomycetidae</taxon>
        <taxon>Hypocreales</taxon>
        <taxon>Nectriaceae</taxon>
        <taxon>Dactylonectria</taxon>
    </lineage>
</organism>
<keyword evidence="1" id="KW-0040">ANK repeat</keyword>
<dbReference type="InterPro" id="IPR002110">
    <property type="entry name" value="Ankyrin_rpt"/>
</dbReference>
<proteinExistence type="predicted"/>
<keyword evidence="3" id="KW-1185">Reference proteome</keyword>
<sequence>MATRTQPSPPFFPRHKPKPEIPSPPYCWALDPVYDAVDYGCLSELDGALAVACHARRSKRYAREMKCTTLSVCVREGRLDMTRHLLEKYPNHMDYVTPKDVMEKFSLPILELLHASGWDINQDSSPRFRNNLRLIDLACHDEPTVRWLVDHGAEIDFERDETYVFGRFHLPLEHCAMRGSVATFRFLQAKGAKLGKWTLHPRRRDRHRCQPSDEDKAKRKLARSEMLYFLVDELKLDINGKEADVPQMMQWGTPLHNATMRKNGEAVMKWLLEMGADPCIKNRRGLDAEQLATECKIERALAVFKDWKTAHESSN</sequence>
<comment type="caution">
    <text evidence="2">The sequence shown here is derived from an EMBL/GenBank/DDBJ whole genome shotgun (WGS) entry which is preliminary data.</text>
</comment>
<name>A0A9P9EZQ2_9HYPO</name>
<dbReference type="Pfam" id="PF00023">
    <property type="entry name" value="Ank"/>
    <property type="match status" value="1"/>
</dbReference>
<reference evidence="2" key="1">
    <citation type="journal article" date="2021" name="Nat. Commun.">
        <title>Genetic determinants of endophytism in the Arabidopsis root mycobiome.</title>
        <authorList>
            <person name="Mesny F."/>
            <person name="Miyauchi S."/>
            <person name="Thiergart T."/>
            <person name="Pickel B."/>
            <person name="Atanasova L."/>
            <person name="Karlsson M."/>
            <person name="Huettel B."/>
            <person name="Barry K.W."/>
            <person name="Haridas S."/>
            <person name="Chen C."/>
            <person name="Bauer D."/>
            <person name="Andreopoulos W."/>
            <person name="Pangilinan J."/>
            <person name="LaButti K."/>
            <person name="Riley R."/>
            <person name="Lipzen A."/>
            <person name="Clum A."/>
            <person name="Drula E."/>
            <person name="Henrissat B."/>
            <person name="Kohler A."/>
            <person name="Grigoriev I.V."/>
            <person name="Martin F.M."/>
            <person name="Hacquard S."/>
        </authorList>
    </citation>
    <scope>NUCLEOTIDE SEQUENCE</scope>
    <source>
        <strain evidence="2">MPI-CAGE-AT-0021</strain>
    </source>
</reference>
<gene>
    <name evidence="2" type="ORF">B0J13DRAFT_523742</name>
</gene>
<dbReference type="SUPFAM" id="SSF48403">
    <property type="entry name" value="Ankyrin repeat"/>
    <property type="match status" value="1"/>
</dbReference>
<dbReference type="PANTHER" id="PTHR46224:SF64">
    <property type="entry name" value="IQ MOTIF AND ANKYRIN REPEAT DOMAIN-CONTAINING PROTEIN 1"/>
    <property type="match status" value="1"/>
</dbReference>
<evidence type="ECO:0000256" key="1">
    <source>
        <dbReference type="PROSITE-ProRule" id="PRU00023"/>
    </source>
</evidence>
<dbReference type="OrthoDB" id="426293at2759"/>
<dbReference type="PANTHER" id="PTHR46224">
    <property type="entry name" value="ANKYRIN REPEAT FAMILY PROTEIN"/>
    <property type="match status" value="1"/>
</dbReference>
<dbReference type="AlphaFoldDB" id="A0A9P9EZQ2"/>
<evidence type="ECO:0008006" key="4">
    <source>
        <dbReference type="Google" id="ProtNLM"/>
    </source>
</evidence>
<dbReference type="PROSITE" id="PS50088">
    <property type="entry name" value="ANK_REPEAT"/>
    <property type="match status" value="1"/>
</dbReference>
<dbReference type="Gene3D" id="1.25.40.20">
    <property type="entry name" value="Ankyrin repeat-containing domain"/>
    <property type="match status" value="1"/>
</dbReference>
<dbReference type="Proteomes" id="UP000717696">
    <property type="component" value="Unassembled WGS sequence"/>
</dbReference>